<organism evidence="1 2">
    <name type="scientific">Mycolicibacterium chlorophenolicum</name>
    <dbReference type="NCBI Taxonomy" id="37916"/>
    <lineage>
        <taxon>Bacteria</taxon>
        <taxon>Bacillati</taxon>
        <taxon>Actinomycetota</taxon>
        <taxon>Actinomycetes</taxon>
        <taxon>Mycobacteriales</taxon>
        <taxon>Mycobacteriaceae</taxon>
        <taxon>Mycolicibacterium</taxon>
    </lineage>
</organism>
<accession>A0A0J6VYL5</accession>
<dbReference type="PATRIC" id="fig|37916.4.peg.3369"/>
<evidence type="ECO:0000313" key="1">
    <source>
        <dbReference type="EMBL" id="KMO75219.1"/>
    </source>
</evidence>
<name>A0A0J6VYL5_9MYCO</name>
<dbReference type="Proteomes" id="UP000036513">
    <property type="component" value="Unassembled WGS sequence"/>
</dbReference>
<dbReference type="EMBL" id="JYNL01000030">
    <property type="protein sequence ID" value="KMO75219.1"/>
    <property type="molecule type" value="Genomic_DNA"/>
</dbReference>
<proteinExistence type="predicted"/>
<dbReference type="STRING" id="37916.MCHLDSM_03437"/>
<evidence type="ECO:0008006" key="3">
    <source>
        <dbReference type="Google" id="ProtNLM"/>
    </source>
</evidence>
<protein>
    <recommendedName>
        <fullName evidence="3">DUF385 domain-containing protein</fullName>
    </recommendedName>
</protein>
<sequence>MGRGIFGSPVVGFVNSGAARLIHAPVVGPLVRRSMVVIRYTGRRSHQTFQTPVNYQRSGDDVVIRVMAPDQKTWWRNFTGDGGPLTLTDFGGADRTGHAVAERDDRGRVTVRVRVDAGSGAD</sequence>
<keyword evidence="2" id="KW-1185">Reference proteome</keyword>
<dbReference type="AlphaFoldDB" id="A0A0J6VYL5"/>
<comment type="caution">
    <text evidence="1">The sequence shown here is derived from an EMBL/GenBank/DDBJ whole genome shotgun (WGS) entry which is preliminary data.</text>
</comment>
<evidence type="ECO:0000313" key="2">
    <source>
        <dbReference type="Proteomes" id="UP000036513"/>
    </source>
</evidence>
<dbReference type="Gene3D" id="2.30.110.10">
    <property type="entry name" value="Electron Transport, Fmn-binding Protein, Chain A"/>
    <property type="match status" value="1"/>
</dbReference>
<dbReference type="InterPro" id="IPR012349">
    <property type="entry name" value="Split_barrel_FMN-bd"/>
</dbReference>
<gene>
    <name evidence="1" type="ORF">MCHLDSM_03437</name>
</gene>
<dbReference type="RefSeq" id="WP_048470945.1">
    <property type="nucleotide sequence ID" value="NZ_JYNL01000030.1"/>
</dbReference>
<reference evidence="1 2" key="1">
    <citation type="journal article" date="2015" name="Genome Biol. Evol.">
        <title>Characterization of Three Mycobacterium spp. with Potential Use in Bioremediation by Genome Sequencing and Comparative Genomics.</title>
        <authorList>
            <person name="Das S."/>
            <person name="Pettersson B.M."/>
            <person name="Behra P.R."/>
            <person name="Ramesh M."/>
            <person name="Dasgupta S."/>
            <person name="Bhattacharya A."/>
            <person name="Kirsebom L.A."/>
        </authorList>
    </citation>
    <scope>NUCLEOTIDE SEQUENCE [LARGE SCALE GENOMIC DNA]</scope>
    <source>
        <strain evidence="1 2">DSM 43826</strain>
    </source>
</reference>